<evidence type="ECO:0000313" key="2">
    <source>
        <dbReference type="Proteomes" id="UP000215827"/>
    </source>
</evidence>
<evidence type="ECO:0000313" key="1">
    <source>
        <dbReference type="EMBL" id="OYR06335.1"/>
    </source>
</evidence>
<dbReference type="RefSeq" id="WP_094542864.1">
    <property type="nucleotide sequence ID" value="NZ_NEEZ01000006.1"/>
</dbReference>
<gene>
    <name evidence="1" type="ORF">B9P89_06590</name>
</gene>
<dbReference type="EMBL" id="NEFA01000005">
    <property type="protein sequence ID" value="OYR06335.1"/>
    <property type="molecule type" value="Genomic_DNA"/>
</dbReference>
<protein>
    <submittedName>
        <fullName evidence="1">Uncharacterized protein</fullName>
    </submittedName>
</protein>
<reference evidence="1 2" key="1">
    <citation type="submission" date="2017-04" db="EMBL/GenBank/DDBJ databases">
        <title>Emergence of KPC-2-producing Citrobacter isolates from sediments of a Chinese river.</title>
        <authorList>
            <person name="Zheng B."/>
        </authorList>
    </citation>
    <scope>NUCLEOTIDE SEQUENCE [LARGE SCALE GENOMIC DNA]</scope>
    <source>
        <strain evidence="1 2">C191</strain>
    </source>
</reference>
<accession>A0AA44NP00</accession>
<organism evidence="1 2">
    <name type="scientific">Citrobacter freundii</name>
    <dbReference type="NCBI Taxonomy" id="546"/>
    <lineage>
        <taxon>Bacteria</taxon>
        <taxon>Pseudomonadati</taxon>
        <taxon>Pseudomonadota</taxon>
        <taxon>Gammaproteobacteria</taxon>
        <taxon>Enterobacterales</taxon>
        <taxon>Enterobacteriaceae</taxon>
        <taxon>Citrobacter</taxon>
        <taxon>Citrobacter freundii complex</taxon>
    </lineage>
</organism>
<dbReference type="Proteomes" id="UP000215827">
    <property type="component" value="Unassembled WGS sequence"/>
</dbReference>
<comment type="caution">
    <text evidence="1">The sequence shown here is derived from an EMBL/GenBank/DDBJ whole genome shotgun (WGS) entry which is preliminary data.</text>
</comment>
<proteinExistence type="predicted"/>
<sequence>MSKNTDVVHDLANTDYKKLIERTAGKNFKLTDCKAEFDKLFKENPHEFIEQLNRVSRNLSLVAHEYKKELDASKVDDIKQQILHLDESVKAALLASLGIKNGKAKSGTVRSTNQREIINVTVDGKMYEIKKTGNISAELKELIKSQGFDYKGEERMKFFDKFESR</sequence>
<name>A0AA44NP00_CITFR</name>
<dbReference type="AlphaFoldDB" id="A0AA44NP00"/>